<sequence length="99" mass="10452">MPSTDRITAPYASKAFFTLVTAVLLLLVTAVFSLLGFGPNVGRIVILVGLPAVIMLPIGVTLLVISYVRRESSNTYKLGATVLCGLLLLMLGVGLFSVL</sequence>
<feature type="transmembrane region" description="Helical" evidence="1">
    <location>
        <begin position="44"/>
        <end position="68"/>
    </location>
</feature>
<keyword evidence="3" id="KW-1185">Reference proteome</keyword>
<keyword evidence="1" id="KW-0812">Transmembrane</keyword>
<dbReference type="Proteomes" id="UP000770785">
    <property type="component" value="Unassembled WGS sequence"/>
</dbReference>
<organism evidence="2 3">
    <name type="scientific">Neolewinella antarctica</name>
    <dbReference type="NCBI Taxonomy" id="442734"/>
    <lineage>
        <taxon>Bacteria</taxon>
        <taxon>Pseudomonadati</taxon>
        <taxon>Bacteroidota</taxon>
        <taxon>Saprospiria</taxon>
        <taxon>Saprospirales</taxon>
        <taxon>Lewinellaceae</taxon>
        <taxon>Neolewinella</taxon>
    </lineage>
</organism>
<reference evidence="2 3" key="1">
    <citation type="submission" date="2020-03" db="EMBL/GenBank/DDBJ databases">
        <title>Genomic Encyclopedia of Type Strains, Phase IV (KMG-IV): sequencing the most valuable type-strain genomes for metagenomic binning, comparative biology and taxonomic classification.</title>
        <authorList>
            <person name="Goeker M."/>
        </authorList>
    </citation>
    <scope>NUCLEOTIDE SEQUENCE [LARGE SCALE GENOMIC DNA]</scope>
    <source>
        <strain evidence="2 3">DSM 105096</strain>
    </source>
</reference>
<evidence type="ECO:0000256" key="1">
    <source>
        <dbReference type="SAM" id="Phobius"/>
    </source>
</evidence>
<accession>A0ABX0XAC2</accession>
<dbReference type="RefSeq" id="WP_168036527.1">
    <property type="nucleotide sequence ID" value="NZ_JAATJH010000002.1"/>
</dbReference>
<dbReference type="EMBL" id="JAATJH010000002">
    <property type="protein sequence ID" value="NJC25742.1"/>
    <property type="molecule type" value="Genomic_DNA"/>
</dbReference>
<gene>
    <name evidence="2" type="ORF">GGR27_001241</name>
</gene>
<name>A0ABX0XAC2_9BACT</name>
<evidence type="ECO:0000313" key="3">
    <source>
        <dbReference type="Proteomes" id="UP000770785"/>
    </source>
</evidence>
<feature type="transmembrane region" description="Helical" evidence="1">
    <location>
        <begin position="80"/>
        <end position="98"/>
    </location>
</feature>
<keyword evidence="1" id="KW-1133">Transmembrane helix</keyword>
<evidence type="ECO:0000313" key="2">
    <source>
        <dbReference type="EMBL" id="NJC25742.1"/>
    </source>
</evidence>
<proteinExistence type="predicted"/>
<keyword evidence="1" id="KW-0472">Membrane</keyword>
<protein>
    <submittedName>
        <fullName evidence="2">Uncharacterized protein</fullName>
    </submittedName>
</protein>
<comment type="caution">
    <text evidence="2">The sequence shown here is derived from an EMBL/GenBank/DDBJ whole genome shotgun (WGS) entry which is preliminary data.</text>
</comment>
<feature type="transmembrane region" description="Helical" evidence="1">
    <location>
        <begin position="16"/>
        <end position="38"/>
    </location>
</feature>